<dbReference type="AlphaFoldDB" id="A0A8H4IWY0"/>
<evidence type="ECO:0000313" key="2">
    <source>
        <dbReference type="EMBL" id="KAF4309096.1"/>
    </source>
</evidence>
<comment type="caution">
    <text evidence="2">The sequence shown here is derived from an EMBL/GenBank/DDBJ whole genome shotgun (WGS) entry which is preliminary data.</text>
</comment>
<dbReference type="EMBL" id="WWBZ02000016">
    <property type="protein sequence ID" value="KAF4309096.1"/>
    <property type="molecule type" value="Genomic_DNA"/>
</dbReference>
<gene>
    <name evidence="2" type="ORF">GTA08_BOTSDO03152</name>
</gene>
<dbReference type="Proteomes" id="UP000572817">
    <property type="component" value="Unassembled WGS sequence"/>
</dbReference>
<organism evidence="2 3">
    <name type="scientific">Botryosphaeria dothidea</name>
    <dbReference type="NCBI Taxonomy" id="55169"/>
    <lineage>
        <taxon>Eukaryota</taxon>
        <taxon>Fungi</taxon>
        <taxon>Dikarya</taxon>
        <taxon>Ascomycota</taxon>
        <taxon>Pezizomycotina</taxon>
        <taxon>Dothideomycetes</taxon>
        <taxon>Dothideomycetes incertae sedis</taxon>
        <taxon>Botryosphaeriales</taxon>
        <taxon>Botryosphaeriaceae</taxon>
        <taxon>Botryosphaeria</taxon>
    </lineage>
</organism>
<feature type="compositionally biased region" description="Acidic residues" evidence="1">
    <location>
        <begin position="188"/>
        <end position="199"/>
    </location>
</feature>
<reference evidence="2" key="1">
    <citation type="submission" date="2020-04" db="EMBL/GenBank/DDBJ databases">
        <title>Genome Assembly and Annotation of Botryosphaeria dothidea sdau 11-99, a Latent Pathogen of Apple Fruit Ring Rot in China.</title>
        <authorList>
            <person name="Yu C."/>
            <person name="Diao Y."/>
            <person name="Lu Q."/>
            <person name="Zhao J."/>
            <person name="Cui S."/>
            <person name="Peng C."/>
            <person name="He B."/>
            <person name="Liu H."/>
        </authorList>
    </citation>
    <scope>NUCLEOTIDE SEQUENCE [LARGE SCALE GENOMIC DNA]</scope>
    <source>
        <strain evidence="2">Sdau11-99</strain>
    </source>
</reference>
<feature type="region of interest" description="Disordered" evidence="1">
    <location>
        <begin position="78"/>
        <end position="97"/>
    </location>
</feature>
<proteinExistence type="predicted"/>
<accession>A0A8H4IWY0</accession>
<protein>
    <submittedName>
        <fullName evidence="2">Uncharacterized protein</fullName>
    </submittedName>
</protein>
<name>A0A8H4IWY0_9PEZI</name>
<keyword evidence="3" id="KW-1185">Reference proteome</keyword>
<evidence type="ECO:0000256" key="1">
    <source>
        <dbReference type="SAM" id="MobiDB-lite"/>
    </source>
</evidence>
<dbReference type="OrthoDB" id="5424021at2759"/>
<sequence>MPSSSAQQNIWKQMNYTPPRGPCNHKESLLSPKCPCLRFMLHPLKVTSSFTCDGCNHHASFHSMASPADDATIARWASETPTTTTTTDAPRSRKRPRRALLEAAPSTTSASAAAAATDLDVDTLPMLFSDDVEFAGSQPGGKTWGDRFSSWSFGGRAGEEPVKTPPKRQQGGAGGQRRRRGGRRREEDAEAGSDFAEVD</sequence>
<feature type="region of interest" description="Disordered" evidence="1">
    <location>
        <begin position="136"/>
        <end position="199"/>
    </location>
</feature>
<evidence type="ECO:0000313" key="3">
    <source>
        <dbReference type="Proteomes" id="UP000572817"/>
    </source>
</evidence>